<feature type="compositionally biased region" description="Polar residues" evidence="1">
    <location>
        <begin position="56"/>
        <end position="76"/>
    </location>
</feature>
<reference evidence="3" key="1">
    <citation type="journal article" date="2020" name="Stud. Mycol.">
        <title>101 Dothideomycetes genomes: a test case for predicting lifestyles and emergence of pathogens.</title>
        <authorList>
            <person name="Haridas S."/>
            <person name="Albert R."/>
            <person name="Binder M."/>
            <person name="Bloem J."/>
            <person name="Labutti K."/>
            <person name="Salamov A."/>
            <person name="Andreopoulos B."/>
            <person name="Baker S."/>
            <person name="Barry K."/>
            <person name="Bills G."/>
            <person name="Bluhm B."/>
            <person name="Cannon C."/>
            <person name="Castanera R."/>
            <person name="Culley D."/>
            <person name="Daum C."/>
            <person name="Ezra D."/>
            <person name="Gonzalez J."/>
            <person name="Henrissat B."/>
            <person name="Kuo A."/>
            <person name="Liang C."/>
            <person name="Lipzen A."/>
            <person name="Lutzoni F."/>
            <person name="Magnuson J."/>
            <person name="Mondo S."/>
            <person name="Nolan M."/>
            <person name="Ohm R."/>
            <person name="Pangilinan J."/>
            <person name="Park H.-J."/>
            <person name="Ramirez L."/>
            <person name="Alfaro M."/>
            <person name="Sun H."/>
            <person name="Tritt A."/>
            <person name="Yoshinaga Y."/>
            <person name="Zwiers L.-H."/>
            <person name="Turgeon B."/>
            <person name="Goodwin S."/>
            <person name="Spatafora J."/>
            <person name="Crous P."/>
            <person name="Grigoriev I."/>
        </authorList>
    </citation>
    <scope>NUCLEOTIDE SEQUENCE</scope>
    <source>
        <strain evidence="3">CBS 690.94</strain>
    </source>
</reference>
<dbReference type="PROSITE" id="PS51257">
    <property type="entry name" value="PROKAR_LIPOPROTEIN"/>
    <property type="match status" value="1"/>
</dbReference>
<dbReference type="Proteomes" id="UP000799764">
    <property type="component" value="Unassembled WGS sequence"/>
</dbReference>
<evidence type="ECO:0000256" key="2">
    <source>
        <dbReference type="SAM" id="SignalP"/>
    </source>
</evidence>
<comment type="caution">
    <text evidence="3">The sequence shown here is derived from an EMBL/GenBank/DDBJ whole genome shotgun (WGS) entry which is preliminary data.</text>
</comment>
<dbReference type="EMBL" id="MU001502">
    <property type="protein sequence ID" value="KAF2443838.1"/>
    <property type="molecule type" value="Genomic_DNA"/>
</dbReference>
<keyword evidence="2" id="KW-0732">Signal</keyword>
<feature type="chain" id="PRO_5040387825" description="Secreted protein" evidence="2">
    <location>
        <begin position="18"/>
        <end position="76"/>
    </location>
</feature>
<gene>
    <name evidence="3" type="ORF">P171DRAFT_433004</name>
</gene>
<evidence type="ECO:0000256" key="1">
    <source>
        <dbReference type="SAM" id="MobiDB-lite"/>
    </source>
</evidence>
<evidence type="ECO:0008006" key="5">
    <source>
        <dbReference type="Google" id="ProtNLM"/>
    </source>
</evidence>
<dbReference type="AlphaFoldDB" id="A0A9P4PIM3"/>
<feature type="signal peptide" evidence="2">
    <location>
        <begin position="1"/>
        <end position="17"/>
    </location>
</feature>
<name>A0A9P4PIM3_9PLEO</name>
<sequence>MRGAFFLLNISPWFSFSCIFSPQSPVQHSEEPSSLMPDRTYIPHYPPQASPDDPRLSSQAVPPTYRGSGSWNNTVR</sequence>
<feature type="non-terminal residue" evidence="3">
    <location>
        <position position="76"/>
    </location>
</feature>
<feature type="region of interest" description="Disordered" evidence="1">
    <location>
        <begin position="23"/>
        <end position="76"/>
    </location>
</feature>
<proteinExistence type="predicted"/>
<protein>
    <recommendedName>
        <fullName evidence="5">Secreted protein</fullName>
    </recommendedName>
</protein>
<evidence type="ECO:0000313" key="4">
    <source>
        <dbReference type="Proteomes" id="UP000799764"/>
    </source>
</evidence>
<evidence type="ECO:0000313" key="3">
    <source>
        <dbReference type="EMBL" id="KAF2443838.1"/>
    </source>
</evidence>
<organism evidence="3 4">
    <name type="scientific">Karstenula rhodostoma CBS 690.94</name>
    <dbReference type="NCBI Taxonomy" id="1392251"/>
    <lineage>
        <taxon>Eukaryota</taxon>
        <taxon>Fungi</taxon>
        <taxon>Dikarya</taxon>
        <taxon>Ascomycota</taxon>
        <taxon>Pezizomycotina</taxon>
        <taxon>Dothideomycetes</taxon>
        <taxon>Pleosporomycetidae</taxon>
        <taxon>Pleosporales</taxon>
        <taxon>Massarineae</taxon>
        <taxon>Didymosphaeriaceae</taxon>
        <taxon>Karstenula</taxon>
    </lineage>
</organism>
<keyword evidence="4" id="KW-1185">Reference proteome</keyword>
<accession>A0A9P4PIM3</accession>